<dbReference type="Proteomes" id="UP000198672">
    <property type="component" value="Unassembled WGS sequence"/>
</dbReference>
<proteinExistence type="predicted"/>
<sequence length="52" mass="5861">MTYHPAHPAKFCSSCLFEPDKRFHGNDLKCLTLTYGHALNGTDADSADRYRS</sequence>
<gene>
    <name evidence="1" type="ORF">SAMN05421644_1377</name>
</gene>
<dbReference type="EMBL" id="FNOW01000037">
    <property type="protein sequence ID" value="SDY19270.1"/>
    <property type="molecule type" value="Genomic_DNA"/>
</dbReference>
<dbReference type="STRING" id="61595.SAMN05421644_1377"/>
<reference evidence="2" key="1">
    <citation type="submission" date="2016-10" db="EMBL/GenBank/DDBJ databases">
        <authorList>
            <person name="Varghese N."/>
            <person name="Submissions S."/>
        </authorList>
    </citation>
    <scope>NUCLEOTIDE SEQUENCE [LARGE SCALE GENOMIC DNA]</scope>
    <source>
        <strain evidence="2">DSM 173</strain>
    </source>
</reference>
<accession>A0A1H3HV22</accession>
<evidence type="ECO:0000313" key="1">
    <source>
        <dbReference type="EMBL" id="SDY19270.1"/>
    </source>
</evidence>
<name>A0A1H3HV22_ALLWA</name>
<organism evidence="1 2">
    <name type="scientific">Allochromatium warmingii</name>
    <name type="common">Chromatium warmingii</name>
    <dbReference type="NCBI Taxonomy" id="61595"/>
    <lineage>
        <taxon>Bacteria</taxon>
        <taxon>Pseudomonadati</taxon>
        <taxon>Pseudomonadota</taxon>
        <taxon>Gammaproteobacteria</taxon>
        <taxon>Chromatiales</taxon>
        <taxon>Chromatiaceae</taxon>
        <taxon>Allochromatium</taxon>
    </lineage>
</organism>
<keyword evidence="2" id="KW-1185">Reference proteome</keyword>
<protein>
    <submittedName>
        <fullName evidence="1">Uncharacterized protein</fullName>
    </submittedName>
</protein>
<evidence type="ECO:0000313" key="2">
    <source>
        <dbReference type="Proteomes" id="UP000198672"/>
    </source>
</evidence>
<dbReference type="AlphaFoldDB" id="A0A1H3HV22"/>